<protein>
    <submittedName>
        <fullName evidence="1">Uncharacterized protein</fullName>
    </submittedName>
</protein>
<sequence>MPSVPPTIASAIETFAMKSSSESSRVSWMNILRFSELFMDGSNLVTDLKGSSSFEVDVYRIFRFTTCLRISPNHFAWICPPPPHPMAPDDILRSGKPQQQCN</sequence>
<proteinExistence type="predicted"/>
<accession>A0AAV4XGB4</accession>
<comment type="caution">
    <text evidence="1">The sequence shown here is derived from an EMBL/GenBank/DDBJ whole genome shotgun (WGS) entry which is preliminary data.</text>
</comment>
<dbReference type="Proteomes" id="UP001054945">
    <property type="component" value="Unassembled WGS sequence"/>
</dbReference>
<evidence type="ECO:0000313" key="1">
    <source>
        <dbReference type="EMBL" id="GIY94152.1"/>
    </source>
</evidence>
<name>A0AAV4XGB4_CAEEX</name>
<keyword evidence="2" id="KW-1185">Reference proteome</keyword>
<organism evidence="1 2">
    <name type="scientific">Caerostris extrusa</name>
    <name type="common">Bark spider</name>
    <name type="synonym">Caerostris bankana</name>
    <dbReference type="NCBI Taxonomy" id="172846"/>
    <lineage>
        <taxon>Eukaryota</taxon>
        <taxon>Metazoa</taxon>
        <taxon>Ecdysozoa</taxon>
        <taxon>Arthropoda</taxon>
        <taxon>Chelicerata</taxon>
        <taxon>Arachnida</taxon>
        <taxon>Araneae</taxon>
        <taxon>Araneomorphae</taxon>
        <taxon>Entelegynae</taxon>
        <taxon>Araneoidea</taxon>
        <taxon>Araneidae</taxon>
        <taxon>Caerostris</taxon>
    </lineage>
</organism>
<evidence type="ECO:0000313" key="2">
    <source>
        <dbReference type="Proteomes" id="UP001054945"/>
    </source>
</evidence>
<dbReference type="AlphaFoldDB" id="A0AAV4XGB4"/>
<dbReference type="EMBL" id="BPLR01000359">
    <property type="protein sequence ID" value="GIY94152.1"/>
    <property type="molecule type" value="Genomic_DNA"/>
</dbReference>
<gene>
    <name evidence="1" type="ORF">CEXT_790581</name>
</gene>
<reference evidence="1 2" key="1">
    <citation type="submission" date="2021-06" db="EMBL/GenBank/DDBJ databases">
        <title>Caerostris extrusa draft genome.</title>
        <authorList>
            <person name="Kono N."/>
            <person name="Arakawa K."/>
        </authorList>
    </citation>
    <scope>NUCLEOTIDE SEQUENCE [LARGE SCALE GENOMIC DNA]</scope>
</reference>